<proteinExistence type="predicted"/>
<protein>
    <submittedName>
        <fullName evidence="1">Uncharacterized protein</fullName>
    </submittedName>
</protein>
<evidence type="ECO:0000313" key="1">
    <source>
        <dbReference type="EMBL" id="PVH94366.1"/>
    </source>
</evidence>
<accession>A0A2V1D8B1</accession>
<evidence type="ECO:0000313" key="2">
    <source>
        <dbReference type="Proteomes" id="UP000244855"/>
    </source>
</evidence>
<organism evidence="1 2">
    <name type="scientific">Periconia macrospinosa</name>
    <dbReference type="NCBI Taxonomy" id="97972"/>
    <lineage>
        <taxon>Eukaryota</taxon>
        <taxon>Fungi</taxon>
        <taxon>Dikarya</taxon>
        <taxon>Ascomycota</taxon>
        <taxon>Pezizomycotina</taxon>
        <taxon>Dothideomycetes</taxon>
        <taxon>Pleosporomycetidae</taxon>
        <taxon>Pleosporales</taxon>
        <taxon>Massarineae</taxon>
        <taxon>Periconiaceae</taxon>
        <taxon>Periconia</taxon>
    </lineage>
</organism>
<name>A0A2V1D8B1_9PLEO</name>
<dbReference type="EMBL" id="KZ805538">
    <property type="protein sequence ID" value="PVH94366.1"/>
    <property type="molecule type" value="Genomic_DNA"/>
</dbReference>
<keyword evidence="2" id="KW-1185">Reference proteome</keyword>
<dbReference type="AlphaFoldDB" id="A0A2V1D8B1"/>
<dbReference type="Proteomes" id="UP000244855">
    <property type="component" value="Unassembled WGS sequence"/>
</dbReference>
<gene>
    <name evidence="1" type="ORF">DM02DRAFT_192898</name>
</gene>
<sequence>MLPASCVLLIHLSIHVHMYSINNTLHVLSALHSPMLFPVSASQDKIQFQQCTHPSSYALENIPFTTKVYHLRTR</sequence>
<reference evidence="1 2" key="1">
    <citation type="journal article" date="2018" name="Sci. Rep.">
        <title>Comparative genomics provides insights into the lifestyle and reveals functional heterogeneity of dark septate endophytic fungi.</title>
        <authorList>
            <person name="Knapp D.G."/>
            <person name="Nemeth J.B."/>
            <person name="Barry K."/>
            <person name="Hainaut M."/>
            <person name="Henrissat B."/>
            <person name="Johnson J."/>
            <person name="Kuo A."/>
            <person name="Lim J.H.P."/>
            <person name="Lipzen A."/>
            <person name="Nolan M."/>
            <person name="Ohm R.A."/>
            <person name="Tamas L."/>
            <person name="Grigoriev I.V."/>
            <person name="Spatafora J.W."/>
            <person name="Nagy L.G."/>
            <person name="Kovacs G.M."/>
        </authorList>
    </citation>
    <scope>NUCLEOTIDE SEQUENCE [LARGE SCALE GENOMIC DNA]</scope>
    <source>
        <strain evidence="1 2">DSE2036</strain>
    </source>
</reference>